<evidence type="ECO:0000256" key="1">
    <source>
        <dbReference type="ARBA" id="ARBA00023002"/>
    </source>
</evidence>
<dbReference type="GO" id="GO:0004022">
    <property type="term" value="F:alcohol dehydrogenase (NAD+) activity"/>
    <property type="evidence" value="ECO:0007669"/>
    <property type="project" value="TreeGrafter"/>
</dbReference>
<dbReference type="SUPFAM" id="SSF56796">
    <property type="entry name" value="Dehydroquinate synthase-like"/>
    <property type="match status" value="1"/>
</dbReference>
<dbReference type="InterPro" id="IPR001670">
    <property type="entry name" value="ADH_Fe/GldA"/>
</dbReference>
<accession>A0A919HZU4</accession>
<dbReference type="PANTHER" id="PTHR11496:SF94">
    <property type="entry name" value="ALCOHOL DEHYDROGENASE EUTG-RELATED"/>
    <property type="match status" value="1"/>
</dbReference>
<dbReference type="Pfam" id="PF00465">
    <property type="entry name" value="Fe-ADH"/>
    <property type="match status" value="1"/>
</dbReference>
<evidence type="ECO:0000313" key="3">
    <source>
        <dbReference type="EMBL" id="GHK57603.1"/>
    </source>
</evidence>
<dbReference type="Gene3D" id="3.40.50.1970">
    <property type="match status" value="1"/>
</dbReference>
<dbReference type="GO" id="GO:0046872">
    <property type="term" value="F:metal ion binding"/>
    <property type="evidence" value="ECO:0007669"/>
    <property type="project" value="InterPro"/>
</dbReference>
<proteinExistence type="predicted"/>
<organism evidence="3 4">
    <name type="scientific">Klebsiella pneumoniae</name>
    <dbReference type="NCBI Taxonomy" id="573"/>
    <lineage>
        <taxon>Bacteria</taxon>
        <taxon>Pseudomonadati</taxon>
        <taxon>Pseudomonadota</taxon>
        <taxon>Gammaproteobacteria</taxon>
        <taxon>Enterobacterales</taxon>
        <taxon>Enterobacteriaceae</taxon>
        <taxon>Klebsiella/Raoultella group</taxon>
        <taxon>Klebsiella</taxon>
        <taxon>Klebsiella pneumoniae complex</taxon>
    </lineage>
</organism>
<gene>
    <name evidence="3" type="ORF">KPZU09_73390</name>
</gene>
<feature type="domain" description="Alcohol dehydrogenase iron-type/glycerol dehydrogenase GldA" evidence="2">
    <location>
        <begin position="27"/>
        <end position="131"/>
    </location>
</feature>
<keyword evidence="1" id="KW-0560">Oxidoreductase</keyword>
<protein>
    <recommendedName>
        <fullName evidence="2">Alcohol dehydrogenase iron-type/glycerol dehydrogenase GldA domain-containing protein</fullName>
    </recommendedName>
</protein>
<dbReference type="PANTHER" id="PTHR11496">
    <property type="entry name" value="ALCOHOL DEHYDROGENASE"/>
    <property type="match status" value="1"/>
</dbReference>
<comment type="caution">
    <text evidence="3">The sequence shown here is derived from an EMBL/GenBank/DDBJ whole genome shotgun (WGS) entry which is preliminary data.</text>
</comment>
<dbReference type="AlphaFoldDB" id="A0A919HZU4"/>
<reference evidence="3" key="1">
    <citation type="submission" date="2020-10" db="EMBL/GenBank/DDBJ databases">
        <title>Genome Sequence of ESBL Producing Zambian Clinical Strains.</title>
        <authorList>
            <person name="Shawa M."/>
            <person name="Furuta Y."/>
            <person name="Simbotwe M."/>
            <person name="Mulenga E."/>
            <person name="Mubanga M."/>
            <person name="Mulenga G."/>
            <person name="Kaile C."/>
            <person name="Zorigt T."/>
            <person name="Hang'ombe B."/>
            <person name="Higashi H."/>
        </authorList>
    </citation>
    <scope>NUCLEOTIDE SEQUENCE</scope>
    <source>
        <strain evidence="3">Zam_UTH_09</strain>
    </source>
</reference>
<sequence length="138" mass="14417">MQAELQTALFHAFDTLNLQQMKSFNVPPVTLHGVGALAACGPQAQSRGLRHLFVMVDSFLHQAGMTAGLERSLAMKGIAMTLWPCPAGEPCVTDVCAAVAQLRDARCDGVVAFGGGSVLDAAKAVALLVANPEQTLGR</sequence>
<dbReference type="InterPro" id="IPR039697">
    <property type="entry name" value="Alcohol_dehydrogenase_Fe"/>
</dbReference>
<evidence type="ECO:0000313" key="4">
    <source>
        <dbReference type="Proteomes" id="UP000655094"/>
    </source>
</evidence>
<evidence type="ECO:0000259" key="2">
    <source>
        <dbReference type="Pfam" id="PF00465"/>
    </source>
</evidence>
<dbReference type="EMBL" id="BNFF01000002">
    <property type="protein sequence ID" value="GHK57603.1"/>
    <property type="molecule type" value="Genomic_DNA"/>
</dbReference>
<name>A0A919HZU4_KLEPN</name>
<dbReference type="Proteomes" id="UP000655094">
    <property type="component" value="Unassembled WGS sequence"/>
</dbReference>